<proteinExistence type="predicted"/>
<dbReference type="InterPro" id="IPR052732">
    <property type="entry name" value="Cell-binding_unc_protein"/>
</dbReference>
<organism evidence="1 2">
    <name type="scientific">Nocardia carnea</name>
    <dbReference type="NCBI Taxonomy" id="37328"/>
    <lineage>
        <taxon>Bacteria</taxon>
        <taxon>Bacillati</taxon>
        <taxon>Actinomycetota</taxon>
        <taxon>Actinomycetes</taxon>
        <taxon>Mycobacteriales</taxon>
        <taxon>Nocardiaceae</taxon>
        <taxon>Nocardia</taxon>
    </lineage>
</organism>
<name>A0ABW7TL89_9NOCA</name>
<gene>
    <name evidence="1" type="ORF">ACH4WX_07360</name>
</gene>
<dbReference type="EMBL" id="JBIRUQ010000001">
    <property type="protein sequence ID" value="MFI1460524.1"/>
    <property type="molecule type" value="Genomic_DNA"/>
</dbReference>
<dbReference type="SUPFAM" id="SSF56112">
    <property type="entry name" value="Protein kinase-like (PK-like)"/>
    <property type="match status" value="1"/>
</dbReference>
<dbReference type="InterPro" id="IPR027417">
    <property type="entry name" value="P-loop_NTPase"/>
</dbReference>
<dbReference type="PANTHER" id="PTHR43883">
    <property type="entry name" value="SLR0207 PROTEIN"/>
    <property type="match status" value="1"/>
</dbReference>
<dbReference type="Gene3D" id="3.40.50.300">
    <property type="entry name" value="P-loop containing nucleotide triphosphate hydrolases"/>
    <property type="match status" value="1"/>
</dbReference>
<accession>A0ABW7TL89</accession>
<dbReference type="RefSeq" id="WP_051743103.1">
    <property type="nucleotide sequence ID" value="NZ_JBIRUQ010000001.1"/>
</dbReference>
<protein>
    <recommendedName>
        <fullName evidence="3">Aminoglycoside phosphotransferase domain-containing protein</fullName>
    </recommendedName>
</protein>
<comment type="caution">
    <text evidence="1">The sequence shown here is derived from an EMBL/GenBank/DDBJ whole genome shotgun (WGS) entry which is preliminary data.</text>
</comment>
<keyword evidence="2" id="KW-1185">Reference proteome</keyword>
<evidence type="ECO:0000313" key="1">
    <source>
        <dbReference type="EMBL" id="MFI1460524.1"/>
    </source>
</evidence>
<sequence>MTAGRTFVQLRETHTGVVVLCGDRAYKAKKPITTDFLDFGTPELRERACAREVELNRRLAPDIYLGVAHLTDPTGGPEEPVIVMRRLPEESRLSNRLGGRSDGSTDLPGLVESLVAFHATAPRGPDIDRAGTVEALGERWNELMASMRHQRGDVLDPLVLDTIRTLAQRYLSGRRSLLETRIAAKRIVDGHGDLLAEDIFELSDGFRILDCLDFDDRLRYVDCLDDIAFLAMDLEFLGYLEHAEYLVREYRRRSGDTAPESLVDHYVAYRAKVDAIRAGQGDASAGDRAHRHLRIAVGHLRRAAVRLVLVGGPPGSGKSTLASGLAAHTGAVGGSGPPGLGSSRR</sequence>
<dbReference type="InterPro" id="IPR011009">
    <property type="entry name" value="Kinase-like_dom_sf"/>
</dbReference>
<evidence type="ECO:0000313" key="2">
    <source>
        <dbReference type="Proteomes" id="UP001611263"/>
    </source>
</evidence>
<dbReference type="PANTHER" id="PTHR43883:SF1">
    <property type="entry name" value="GLUCONOKINASE"/>
    <property type="match status" value="1"/>
</dbReference>
<evidence type="ECO:0008006" key="3">
    <source>
        <dbReference type="Google" id="ProtNLM"/>
    </source>
</evidence>
<dbReference type="Proteomes" id="UP001611263">
    <property type="component" value="Unassembled WGS sequence"/>
</dbReference>
<dbReference type="SUPFAM" id="SSF52540">
    <property type="entry name" value="P-loop containing nucleoside triphosphate hydrolases"/>
    <property type="match status" value="1"/>
</dbReference>
<reference evidence="1 2" key="1">
    <citation type="submission" date="2024-10" db="EMBL/GenBank/DDBJ databases">
        <title>The Natural Products Discovery Center: Release of the First 8490 Sequenced Strains for Exploring Actinobacteria Biosynthetic Diversity.</title>
        <authorList>
            <person name="Kalkreuter E."/>
            <person name="Kautsar S.A."/>
            <person name="Yang D."/>
            <person name="Bader C.D."/>
            <person name="Teijaro C.N."/>
            <person name="Fluegel L."/>
            <person name="Davis C.M."/>
            <person name="Simpson J.R."/>
            <person name="Lauterbach L."/>
            <person name="Steele A.D."/>
            <person name="Gui C."/>
            <person name="Meng S."/>
            <person name="Li G."/>
            <person name="Viehrig K."/>
            <person name="Ye F."/>
            <person name="Su P."/>
            <person name="Kiefer A.F."/>
            <person name="Nichols A."/>
            <person name="Cepeda A.J."/>
            <person name="Yan W."/>
            <person name="Fan B."/>
            <person name="Jiang Y."/>
            <person name="Adhikari A."/>
            <person name="Zheng C.-J."/>
            <person name="Schuster L."/>
            <person name="Cowan T.M."/>
            <person name="Smanski M.J."/>
            <person name="Chevrette M.G."/>
            <person name="De Carvalho L.P.S."/>
            <person name="Shen B."/>
        </authorList>
    </citation>
    <scope>NUCLEOTIDE SEQUENCE [LARGE SCALE GENOMIC DNA]</scope>
    <source>
        <strain evidence="1 2">NPDC020568</strain>
    </source>
</reference>